<reference evidence="2 3" key="1">
    <citation type="journal article" date="2015" name="Nature">
        <title>rRNA introns, odd ribosomes, and small enigmatic genomes across a large radiation of phyla.</title>
        <authorList>
            <person name="Brown C.T."/>
            <person name="Hug L.A."/>
            <person name="Thomas B.C."/>
            <person name="Sharon I."/>
            <person name="Castelle C.J."/>
            <person name="Singh A."/>
            <person name="Wilkins M.J."/>
            <person name="Williams K.H."/>
            <person name="Banfield J.F."/>
        </authorList>
    </citation>
    <scope>NUCLEOTIDE SEQUENCE [LARGE SCALE GENOMIC DNA]</scope>
</reference>
<dbReference type="AlphaFoldDB" id="A0A0G1ES16"/>
<gene>
    <name evidence="2" type="ORF">UV59_C0004G0009</name>
</gene>
<evidence type="ECO:0008006" key="4">
    <source>
        <dbReference type="Google" id="ProtNLM"/>
    </source>
</evidence>
<keyword evidence="1" id="KW-0812">Transmembrane</keyword>
<keyword evidence="1" id="KW-1133">Transmembrane helix</keyword>
<feature type="transmembrane region" description="Helical" evidence="1">
    <location>
        <begin position="102"/>
        <end position="122"/>
    </location>
</feature>
<name>A0A0G1ES16_9BACT</name>
<dbReference type="STRING" id="1618436.UV59_C0004G0009"/>
<feature type="transmembrane region" description="Helical" evidence="1">
    <location>
        <begin position="20"/>
        <end position="39"/>
    </location>
</feature>
<feature type="transmembrane region" description="Helical" evidence="1">
    <location>
        <begin position="81"/>
        <end position="96"/>
    </location>
</feature>
<feature type="transmembrane region" description="Helical" evidence="1">
    <location>
        <begin position="51"/>
        <end position="72"/>
    </location>
</feature>
<organism evidence="2 3">
    <name type="scientific">Candidatus Gottesmanbacteria bacterium GW2011_GWA1_43_11</name>
    <dbReference type="NCBI Taxonomy" id="1618436"/>
    <lineage>
        <taxon>Bacteria</taxon>
        <taxon>Candidatus Gottesmaniibacteriota</taxon>
    </lineage>
</organism>
<dbReference type="Proteomes" id="UP000034543">
    <property type="component" value="Unassembled WGS sequence"/>
</dbReference>
<keyword evidence="1" id="KW-0472">Membrane</keyword>
<feature type="transmembrane region" description="Helical" evidence="1">
    <location>
        <begin position="129"/>
        <end position="146"/>
    </location>
</feature>
<accession>A0A0G1ES16</accession>
<evidence type="ECO:0000256" key="1">
    <source>
        <dbReference type="SAM" id="Phobius"/>
    </source>
</evidence>
<feature type="transmembrane region" description="Helical" evidence="1">
    <location>
        <begin position="189"/>
        <end position="208"/>
    </location>
</feature>
<dbReference type="EMBL" id="LCFB01000004">
    <property type="protein sequence ID" value="KKS85861.1"/>
    <property type="molecule type" value="Genomic_DNA"/>
</dbReference>
<evidence type="ECO:0000313" key="2">
    <source>
        <dbReference type="EMBL" id="KKS85861.1"/>
    </source>
</evidence>
<feature type="transmembrane region" description="Helical" evidence="1">
    <location>
        <begin position="241"/>
        <end position="260"/>
    </location>
</feature>
<sequence length="311" mass="36147">MDRARIMTNLKNSFGLMSRATLVLIIFTTVSLILSRIWLLGILPPGGADSFWLRLPTACASILSVILTILIIHKLTHERKLALLTGFFLAINPWHIEQSRVYSPAMVGLSVLLAGLLVTLFTKKTILKLAISLPTLIGFYLVYPSFRLFGNFTIKLTLYEFLHNLFKLISVDYLFFHNDSFWAGGFRTFGVLLVSTLPLFIAGLFYLVKNFNFAYIRWLIPFIIIWVIAASNPMFPEQQEYFLITPYLTLILAYGSLFFYQRFKSGNLFIKTILTVLIIFFMYEQVLFFHWYMIHYSNRIKNERLYETEAF</sequence>
<evidence type="ECO:0000313" key="3">
    <source>
        <dbReference type="Proteomes" id="UP000034543"/>
    </source>
</evidence>
<comment type="caution">
    <text evidence="2">The sequence shown here is derived from an EMBL/GenBank/DDBJ whole genome shotgun (WGS) entry which is preliminary data.</text>
</comment>
<proteinExistence type="predicted"/>
<feature type="transmembrane region" description="Helical" evidence="1">
    <location>
        <begin position="272"/>
        <end position="294"/>
    </location>
</feature>
<feature type="transmembrane region" description="Helical" evidence="1">
    <location>
        <begin position="215"/>
        <end position="235"/>
    </location>
</feature>
<protein>
    <recommendedName>
        <fullName evidence="4">Glycosyltransferase RgtA/B/C/D-like domain-containing protein</fullName>
    </recommendedName>
</protein>